<dbReference type="FunFam" id="3.30.70.270:FF:000001">
    <property type="entry name" value="Diguanylate cyclase domain protein"/>
    <property type="match status" value="1"/>
</dbReference>
<dbReference type="Pfam" id="PF00072">
    <property type="entry name" value="Response_reg"/>
    <property type="match status" value="1"/>
</dbReference>
<protein>
    <submittedName>
        <fullName evidence="3">Diguanylate cyclase response regulator</fullName>
    </submittedName>
</protein>
<dbReference type="InterPro" id="IPR011006">
    <property type="entry name" value="CheY-like_superfamily"/>
</dbReference>
<gene>
    <name evidence="3" type="ORF">A45J_1979</name>
</gene>
<organism evidence="3">
    <name type="scientific">hot springs metagenome</name>
    <dbReference type="NCBI Taxonomy" id="433727"/>
    <lineage>
        <taxon>unclassified sequences</taxon>
        <taxon>metagenomes</taxon>
        <taxon>ecological metagenomes</taxon>
    </lineage>
</organism>
<dbReference type="InterPro" id="IPR000160">
    <property type="entry name" value="GGDEF_dom"/>
</dbReference>
<dbReference type="Gene3D" id="3.40.50.2300">
    <property type="match status" value="1"/>
</dbReference>
<dbReference type="PANTHER" id="PTHR45138">
    <property type="entry name" value="REGULATORY COMPONENTS OF SENSORY TRANSDUCTION SYSTEM"/>
    <property type="match status" value="1"/>
</dbReference>
<dbReference type="CDD" id="cd01949">
    <property type="entry name" value="GGDEF"/>
    <property type="match status" value="1"/>
</dbReference>
<dbReference type="SMART" id="SM00267">
    <property type="entry name" value="GGDEF"/>
    <property type="match status" value="1"/>
</dbReference>
<dbReference type="PANTHER" id="PTHR45138:SF9">
    <property type="entry name" value="DIGUANYLATE CYCLASE DGCM-RELATED"/>
    <property type="match status" value="1"/>
</dbReference>
<evidence type="ECO:0000259" key="1">
    <source>
        <dbReference type="PROSITE" id="PS50110"/>
    </source>
</evidence>
<reference evidence="3" key="1">
    <citation type="submission" date="2019-10" db="EMBL/GenBank/DDBJ databases">
        <title>Metagenomic sequencing of thiosulfate-disproportionating enrichment culture.</title>
        <authorList>
            <person name="Umezawa K."/>
            <person name="Kojima H."/>
            <person name="Fukui M."/>
        </authorList>
    </citation>
    <scope>NUCLEOTIDE SEQUENCE</scope>
    <source>
        <strain evidence="3">45J</strain>
    </source>
</reference>
<dbReference type="GO" id="GO:0052621">
    <property type="term" value="F:diguanylate cyclase activity"/>
    <property type="evidence" value="ECO:0007669"/>
    <property type="project" value="TreeGrafter"/>
</dbReference>
<evidence type="ECO:0000259" key="2">
    <source>
        <dbReference type="PROSITE" id="PS50887"/>
    </source>
</evidence>
<dbReference type="GO" id="GO:0000160">
    <property type="term" value="P:phosphorelay signal transduction system"/>
    <property type="evidence" value="ECO:0007669"/>
    <property type="project" value="InterPro"/>
</dbReference>
<comment type="caution">
    <text evidence="3">The sequence shown here is derived from an EMBL/GenBank/DDBJ whole genome shotgun (WGS) entry which is preliminary data.</text>
</comment>
<dbReference type="PROSITE" id="PS50887">
    <property type="entry name" value="GGDEF"/>
    <property type="match status" value="1"/>
</dbReference>
<evidence type="ECO:0000313" key="3">
    <source>
        <dbReference type="EMBL" id="GER94219.1"/>
    </source>
</evidence>
<feature type="domain" description="Response regulatory" evidence="1">
    <location>
        <begin position="2"/>
        <end position="118"/>
    </location>
</feature>
<sequence>MKVLIAGSTDDVEDIMSSILLEEGYDCVFVKDSKEVIDNIYVEQPDVIILDILLSNPSSLEILSQLKSAPSTRGIPVILIASKRSRLKLVKGYELGAYDYISRPFFKQEILSRIKNITFACDRIKELEKLLDRDYLTGLYNRRFFMERFLEEIAWSVRYKEPLSLMMLDIDFFKRINDTYGHGCGDEILKQISSALLSVLRAEDIVARYGGEEFIILLPNTSAEGAITAAEKLRATVQNRTFVCKDSNNGDMRLSVTISIGVTIYNGETELSPDRLIGQADGALYSAKESGRNRVVVYKGT</sequence>
<dbReference type="InterPro" id="IPR001789">
    <property type="entry name" value="Sig_transdc_resp-reg_receiver"/>
</dbReference>
<dbReference type="AlphaFoldDB" id="A0A5J4L7R2"/>
<dbReference type="InterPro" id="IPR029787">
    <property type="entry name" value="Nucleotide_cyclase"/>
</dbReference>
<dbReference type="NCBIfam" id="TIGR00254">
    <property type="entry name" value="GGDEF"/>
    <property type="match status" value="1"/>
</dbReference>
<dbReference type="InterPro" id="IPR050469">
    <property type="entry name" value="Diguanylate_Cyclase"/>
</dbReference>
<dbReference type="Pfam" id="PF00990">
    <property type="entry name" value="GGDEF"/>
    <property type="match status" value="1"/>
</dbReference>
<dbReference type="PROSITE" id="PS50110">
    <property type="entry name" value="RESPONSE_REGULATORY"/>
    <property type="match status" value="1"/>
</dbReference>
<proteinExistence type="predicted"/>
<dbReference type="EMBL" id="BLAB01000001">
    <property type="protein sequence ID" value="GER94219.1"/>
    <property type="molecule type" value="Genomic_DNA"/>
</dbReference>
<dbReference type="SUPFAM" id="SSF52172">
    <property type="entry name" value="CheY-like"/>
    <property type="match status" value="1"/>
</dbReference>
<accession>A0A5J4L7R2</accession>
<dbReference type="SUPFAM" id="SSF55073">
    <property type="entry name" value="Nucleotide cyclase"/>
    <property type="match status" value="1"/>
</dbReference>
<dbReference type="InterPro" id="IPR043128">
    <property type="entry name" value="Rev_trsase/Diguanyl_cyclase"/>
</dbReference>
<feature type="domain" description="GGDEF" evidence="2">
    <location>
        <begin position="161"/>
        <end position="300"/>
    </location>
</feature>
<dbReference type="SMART" id="SM00448">
    <property type="entry name" value="REC"/>
    <property type="match status" value="1"/>
</dbReference>
<dbReference type="Gene3D" id="3.30.70.270">
    <property type="match status" value="1"/>
</dbReference>
<name>A0A5J4L7R2_9ZZZZ</name>